<dbReference type="EMBL" id="JAYMYR010000007">
    <property type="protein sequence ID" value="KAK7354212.1"/>
    <property type="molecule type" value="Genomic_DNA"/>
</dbReference>
<organism evidence="1 2">
    <name type="scientific">Phaseolus coccineus</name>
    <name type="common">Scarlet runner bean</name>
    <name type="synonym">Phaseolus multiflorus</name>
    <dbReference type="NCBI Taxonomy" id="3886"/>
    <lineage>
        <taxon>Eukaryota</taxon>
        <taxon>Viridiplantae</taxon>
        <taxon>Streptophyta</taxon>
        <taxon>Embryophyta</taxon>
        <taxon>Tracheophyta</taxon>
        <taxon>Spermatophyta</taxon>
        <taxon>Magnoliopsida</taxon>
        <taxon>eudicotyledons</taxon>
        <taxon>Gunneridae</taxon>
        <taxon>Pentapetalae</taxon>
        <taxon>rosids</taxon>
        <taxon>fabids</taxon>
        <taxon>Fabales</taxon>
        <taxon>Fabaceae</taxon>
        <taxon>Papilionoideae</taxon>
        <taxon>50 kb inversion clade</taxon>
        <taxon>NPAAA clade</taxon>
        <taxon>indigoferoid/millettioid clade</taxon>
        <taxon>Phaseoleae</taxon>
        <taxon>Phaseolus</taxon>
    </lineage>
</organism>
<keyword evidence="2" id="KW-1185">Reference proteome</keyword>
<evidence type="ECO:0000313" key="2">
    <source>
        <dbReference type="Proteomes" id="UP001374584"/>
    </source>
</evidence>
<dbReference type="AlphaFoldDB" id="A0AAN9R007"/>
<comment type="caution">
    <text evidence="1">The sequence shown here is derived from an EMBL/GenBank/DDBJ whole genome shotgun (WGS) entry which is preliminary data.</text>
</comment>
<reference evidence="1 2" key="1">
    <citation type="submission" date="2024-01" db="EMBL/GenBank/DDBJ databases">
        <title>The genomes of 5 underutilized Papilionoideae crops provide insights into root nodulation and disease resistanc.</title>
        <authorList>
            <person name="Jiang F."/>
        </authorList>
    </citation>
    <scope>NUCLEOTIDE SEQUENCE [LARGE SCALE GENOMIC DNA]</scope>
    <source>
        <strain evidence="1">JINMINGXINNONG_FW02</strain>
        <tissue evidence="1">Leaves</tissue>
    </source>
</reference>
<sequence length="135" mass="15883">MGLFLDQRDFPDFVLEVGTHEGVNDLVFLDGKGGEKNWKNLDNGFRLALRTLKVRTRRNVARRRRLRWKPLQCLVEHWLRRTSRFLSCRKSRGDARYRGVNLNYAWSLLTAHESFVGLVRELLRSKLMSFTDCSA</sequence>
<protein>
    <submittedName>
        <fullName evidence="1">Uncharacterized protein</fullName>
    </submittedName>
</protein>
<dbReference type="Proteomes" id="UP001374584">
    <property type="component" value="Unassembled WGS sequence"/>
</dbReference>
<proteinExistence type="predicted"/>
<evidence type="ECO:0000313" key="1">
    <source>
        <dbReference type="EMBL" id="KAK7354212.1"/>
    </source>
</evidence>
<accession>A0AAN9R007</accession>
<gene>
    <name evidence="1" type="ORF">VNO80_19671</name>
</gene>
<name>A0AAN9R007_PHACN</name>